<dbReference type="Proteomes" id="UP000050277">
    <property type="component" value="Unassembled WGS sequence"/>
</dbReference>
<accession>A0A0N8GRB5</accession>
<feature type="compositionally biased region" description="Basic residues" evidence="1">
    <location>
        <begin position="51"/>
        <end position="63"/>
    </location>
</feature>
<evidence type="ECO:0000256" key="1">
    <source>
        <dbReference type="SAM" id="MobiDB-lite"/>
    </source>
</evidence>
<comment type="caution">
    <text evidence="2">The sequence shown here is derived from an EMBL/GenBank/DDBJ whole genome shotgun (WGS) entry which is preliminary data.</text>
</comment>
<reference evidence="2 3" key="1">
    <citation type="submission" date="2015-07" db="EMBL/GenBank/DDBJ databases">
        <title>Whole genome sequence of Herpetosiphon geysericola DSM 7119.</title>
        <authorList>
            <person name="Hemp J."/>
            <person name="Ward L.M."/>
            <person name="Pace L.A."/>
            <person name="Fischer W.W."/>
        </authorList>
    </citation>
    <scope>NUCLEOTIDE SEQUENCE [LARGE SCALE GENOMIC DNA]</scope>
    <source>
        <strain evidence="2 3">DSM 7119</strain>
    </source>
</reference>
<protein>
    <submittedName>
        <fullName evidence="2">Uncharacterized protein</fullName>
    </submittedName>
</protein>
<evidence type="ECO:0000313" key="2">
    <source>
        <dbReference type="EMBL" id="KPL86034.1"/>
    </source>
</evidence>
<organism evidence="2 3">
    <name type="scientific">Herpetosiphon geysericola</name>
    <dbReference type="NCBI Taxonomy" id="70996"/>
    <lineage>
        <taxon>Bacteria</taxon>
        <taxon>Bacillati</taxon>
        <taxon>Chloroflexota</taxon>
        <taxon>Chloroflexia</taxon>
        <taxon>Herpetosiphonales</taxon>
        <taxon>Herpetosiphonaceae</taxon>
        <taxon>Herpetosiphon</taxon>
    </lineage>
</organism>
<proteinExistence type="predicted"/>
<sequence length="63" mass="7807">MKGQTRNYLNEDWIEDQEVEEIAERRERKNDDRPPPNPRQQKAKEWGRAMAKYHRQRKKEGRQ</sequence>
<keyword evidence="3" id="KW-1185">Reference proteome</keyword>
<dbReference type="AlphaFoldDB" id="A0A0N8GRB5"/>
<evidence type="ECO:0000313" key="3">
    <source>
        <dbReference type="Proteomes" id="UP000050277"/>
    </source>
</evidence>
<gene>
    <name evidence="2" type="ORF">SE18_14195</name>
</gene>
<feature type="compositionally biased region" description="Basic and acidic residues" evidence="1">
    <location>
        <begin position="22"/>
        <end position="34"/>
    </location>
</feature>
<feature type="region of interest" description="Disordered" evidence="1">
    <location>
        <begin position="21"/>
        <end position="63"/>
    </location>
</feature>
<dbReference type="RefSeq" id="WP_054535119.1">
    <property type="nucleotide sequence ID" value="NZ_LGKP01000022.1"/>
</dbReference>
<dbReference type="EMBL" id="LGKP01000022">
    <property type="protein sequence ID" value="KPL86034.1"/>
    <property type="molecule type" value="Genomic_DNA"/>
</dbReference>
<name>A0A0N8GRB5_9CHLR</name>